<proteinExistence type="predicted"/>
<evidence type="ECO:0000313" key="2">
    <source>
        <dbReference type="Proteomes" id="UP000501926"/>
    </source>
</evidence>
<organism evidence="1 2">
    <name type="scientific">Kuenenia stuttgartiensis</name>
    <dbReference type="NCBI Taxonomy" id="174633"/>
    <lineage>
        <taxon>Bacteria</taxon>
        <taxon>Pseudomonadati</taxon>
        <taxon>Planctomycetota</taxon>
        <taxon>Candidatus Brocadiia</taxon>
        <taxon>Candidatus Brocadiales</taxon>
        <taxon>Candidatus Brocadiaceae</taxon>
        <taxon>Candidatus Kuenenia</taxon>
    </lineage>
</organism>
<gene>
    <name evidence="1" type="ORF">KsCSTR_38330</name>
</gene>
<accession>A0A6G7GV34</accession>
<reference evidence="1 2" key="1">
    <citation type="submission" date="2020-02" db="EMBL/GenBank/DDBJ databases">
        <title>Newly sequenced genome of strain CSTR1 showed variability in Candidatus Kuenenia stuttgartiensis genomes.</title>
        <authorList>
            <person name="Ding C."/>
            <person name="Adrian L."/>
        </authorList>
    </citation>
    <scope>NUCLEOTIDE SEQUENCE [LARGE SCALE GENOMIC DNA]</scope>
    <source>
        <strain evidence="1 2">CSTR1</strain>
    </source>
</reference>
<sequence length="67" mass="8199">MLMPNVGRGEQVLKMEFRRFLNTLIMIPCQIVKTGRKIVYRMLGYNDWLKDFFATWERIRRLKLCME</sequence>
<evidence type="ECO:0008006" key="3">
    <source>
        <dbReference type="Google" id="ProtNLM"/>
    </source>
</evidence>
<dbReference type="AlphaFoldDB" id="A0A6G7GV34"/>
<evidence type="ECO:0000313" key="1">
    <source>
        <dbReference type="EMBL" id="QII13212.1"/>
    </source>
</evidence>
<protein>
    <recommendedName>
        <fullName evidence="3">Transposase DDE domain-containing protein</fullName>
    </recommendedName>
</protein>
<name>A0A6G7GV34_KUEST</name>
<dbReference type="Proteomes" id="UP000501926">
    <property type="component" value="Chromosome"/>
</dbReference>
<dbReference type="EMBL" id="CP049055">
    <property type="protein sequence ID" value="QII13212.1"/>
    <property type="molecule type" value="Genomic_DNA"/>
</dbReference>